<gene>
    <name evidence="2" type="ORF">B0T19DRAFT_437529</name>
</gene>
<protein>
    <recommendedName>
        <fullName evidence="4">Pre-mRNA-splicing factor 38B</fullName>
    </recommendedName>
</protein>
<sequence>MASDTILTDDYVAGVLAKEASDASIKYSSVGLEAFRSAKPANKAKPNTRFLGRIIKETTNHNAALLAREAAEAQARLDHLTETEEKKRRKLNPSAVDMRRRQLGDISSILLGGKRKRATDGDDKTPSRAATSAAVEMKDERSPKKDSHSRRKAARRAEDDEAGDGARDRRSARHYSEDDNRRHRERSRSPGSRQHKYRHRSPLAPGADDDNDKDQQTSRPSRSRSHHSSRKSGKDGSNRSASDLIGGELSKRIRHGRLAQNDERRASSARQRALDNKADDGGDNDSDSDPIEDFIGPAPPSSSSAAAVRPRGRGAVRGTAAMDSRFSHGYDPSSDTLEPDHQLEDTGAAAQDWDEAVEVYRDRQKWKQQGADRLRAAGFTDDQIKKWEKQGPSGEKDLDDVQWSKAGEKREWDRGKDKEI</sequence>
<evidence type="ECO:0000313" key="2">
    <source>
        <dbReference type="EMBL" id="KAK3336813.1"/>
    </source>
</evidence>
<reference evidence="2" key="2">
    <citation type="submission" date="2023-06" db="EMBL/GenBank/DDBJ databases">
        <authorList>
            <consortium name="Lawrence Berkeley National Laboratory"/>
            <person name="Haridas S."/>
            <person name="Hensen N."/>
            <person name="Bonometti L."/>
            <person name="Westerberg I."/>
            <person name="Brannstrom I.O."/>
            <person name="Guillou S."/>
            <person name="Cros-Aarteil S."/>
            <person name="Calhoun S."/>
            <person name="Kuo A."/>
            <person name="Mondo S."/>
            <person name="Pangilinan J."/>
            <person name="Riley R."/>
            <person name="Labutti K."/>
            <person name="Andreopoulos B."/>
            <person name="Lipzen A."/>
            <person name="Chen C."/>
            <person name="Yanf M."/>
            <person name="Daum C."/>
            <person name="Ng V."/>
            <person name="Clum A."/>
            <person name="Steindorff A."/>
            <person name="Ohm R."/>
            <person name="Martin F."/>
            <person name="Silar P."/>
            <person name="Natvig D."/>
            <person name="Lalanne C."/>
            <person name="Gautier V."/>
            <person name="Ament-Velasquez S.L."/>
            <person name="Kruys A."/>
            <person name="Hutchinson M.I."/>
            <person name="Powell A.J."/>
            <person name="Barry K."/>
            <person name="Miller A.N."/>
            <person name="Grigoriev I.V."/>
            <person name="Debuchy R."/>
            <person name="Gladieux P."/>
            <person name="Thoren M.H."/>
            <person name="Johannesson H."/>
        </authorList>
    </citation>
    <scope>NUCLEOTIDE SEQUENCE</scope>
    <source>
        <strain evidence="2">SMH4131-1</strain>
    </source>
</reference>
<feature type="compositionally biased region" description="Basic and acidic residues" evidence="1">
    <location>
        <begin position="406"/>
        <end position="420"/>
    </location>
</feature>
<dbReference type="AlphaFoldDB" id="A0AAE0MM80"/>
<feature type="compositionally biased region" description="Basic and acidic residues" evidence="1">
    <location>
        <begin position="136"/>
        <end position="146"/>
    </location>
</feature>
<evidence type="ECO:0008006" key="4">
    <source>
        <dbReference type="Google" id="ProtNLM"/>
    </source>
</evidence>
<evidence type="ECO:0000313" key="3">
    <source>
        <dbReference type="Proteomes" id="UP001286456"/>
    </source>
</evidence>
<feature type="compositionally biased region" description="Basic residues" evidence="1">
    <location>
        <begin position="221"/>
        <end position="231"/>
    </location>
</feature>
<feature type="region of interest" description="Disordered" evidence="1">
    <location>
        <begin position="364"/>
        <end position="420"/>
    </location>
</feature>
<feature type="compositionally biased region" description="Basic and acidic residues" evidence="1">
    <location>
        <begin position="364"/>
        <end position="375"/>
    </location>
</feature>
<dbReference type="EMBL" id="JAUEPO010000001">
    <property type="protein sequence ID" value="KAK3336813.1"/>
    <property type="molecule type" value="Genomic_DNA"/>
</dbReference>
<feature type="compositionally biased region" description="Basic and acidic residues" evidence="1">
    <location>
        <begin position="260"/>
        <end position="280"/>
    </location>
</feature>
<keyword evidence="3" id="KW-1185">Reference proteome</keyword>
<evidence type="ECO:0000256" key="1">
    <source>
        <dbReference type="SAM" id="MobiDB-lite"/>
    </source>
</evidence>
<proteinExistence type="predicted"/>
<organism evidence="2 3">
    <name type="scientific">Cercophora scortea</name>
    <dbReference type="NCBI Taxonomy" id="314031"/>
    <lineage>
        <taxon>Eukaryota</taxon>
        <taxon>Fungi</taxon>
        <taxon>Dikarya</taxon>
        <taxon>Ascomycota</taxon>
        <taxon>Pezizomycotina</taxon>
        <taxon>Sordariomycetes</taxon>
        <taxon>Sordariomycetidae</taxon>
        <taxon>Sordariales</taxon>
        <taxon>Lasiosphaeriaceae</taxon>
        <taxon>Cercophora</taxon>
    </lineage>
</organism>
<comment type="caution">
    <text evidence="2">The sequence shown here is derived from an EMBL/GenBank/DDBJ whole genome shotgun (WGS) entry which is preliminary data.</text>
</comment>
<feature type="region of interest" description="Disordered" evidence="1">
    <location>
        <begin position="78"/>
        <end position="349"/>
    </location>
</feature>
<dbReference type="PANTHER" id="PTHR40132">
    <property type="entry name" value="PRE-MRNA-SPLICING FACTOR 38B"/>
    <property type="match status" value="1"/>
</dbReference>
<dbReference type="Proteomes" id="UP001286456">
    <property type="component" value="Unassembled WGS sequence"/>
</dbReference>
<accession>A0AAE0MM80</accession>
<dbReference type="PANTHER" id="PTHR40132:SF1">
    <property type="entry name" value="PRE-MRNA-SPLICING FACTOR 38B"/>
    <property type="match status" value="1"/>
</dbReference>
<feature type="compositionally biased region" description="Basic and acidic residues" evidence="1">
    <location>
        <begin position="164"/>
        <end position="182"/>
    </location>
</feature>
<reference evidence="2" key="1">
    <citation type="journal article" date="2023" name="Mol. Phylogenet. Evol.">
        <title>Genome-scale phylogeny and comparative genomics of the fungal order Sordariales.</title>
        <authorList>
            <person name="Hensen N."/>
            <person name="Bonometti L."/>
            <person name="Westerberg I."/>
            <person name="Brannstrom I.O."/>
            <person name="Guillou S."/>
            <person name="Cros-Aarteil S."/>
            <person name="Calhoun S."/>
            <person name="Haridas S."/>
            <person name="Kuo A."/>
            <person name="Mondo S."/>
            <person name="Pangilinan J."/>
            <person name="Riley R."/>
            <person name="LaButti K."/>
            <person name="Andreopoulos B."/>
            <person name="Lipzen A."/>
            <person name="Chen C."/>
            <person name="Yan M."/>
            <person name="Daum C."/>
            <person name="Ng V."/>
            <person name="Clum A."/>
            <person name="Steindorff A."/>
            <person name="Ohm R.A."/>
            <person name="Martin F."/>
            <person name="Silar P."/>
            <person name="Natvig D.O."/>
            <person name="Lalanne C."/>
            <person name="Gautier V."/>
            <person name="Ament-Velasquez S.L."/>
            <person name="Kruys A."/>
            <person name="Hutchinson M.I."/>
            <person name="Powell A.J."/>
            <person name="Barry K."/>
            <person name="Miller A.N."/>
            <person name="Grigoriev I.V."/>
            <person name="Debuchy R."/>
            <person name="Gladieux P."/>
            <person name="Hiltunen Thoren M."/>
            <person name="Johannesson H."/>
        </authorList>
    </citation>
    <scope>NUCLEOTIDE SEQUENCE</scope>
    <source>
        <strain evidence="2">SMH4131-1</strain>
    </source>
</reference>
<name>A0AAE0MM80_9PEZI</name>
<feature type="compositionally biased region" description="Acidic residues" evidence="1">
    <location>
        <begin position="281"/>
        <end position="292"/>
    </location>
</feature>